<keyword evidence="3 5" id="KW-0949">S-adenosyl-L-methionine</keyword>
<feature type="region of interest" description="Disordered" evidence="6">
    <location>
        <begin position="623"/>
        <end position="647"/>
    </location>
</feature>
<feature type="binding site" evidence="5">
    <location>
        <position position="469"/>
    </location>
    <ligand>
        <name>S-adenosyl-L-methionine</name>
        <dbReference type="ChEBI" id="CHEBI:59789"/>
    </ligand>
</feature>
<evidence type="ECO:0000256" key="2">
    <source>
        <dbReference type="ARBA" id="ARBA00022679"/>
    </source>
</evidence>
<feature type="binding site" evidence="5">
    <location>
        <position position="424"/>
    </location>
    <ligand>
        <name>S-adenosyl-L-methionine</name>
        <dbReference type="ChEBI" id="CHEBI:59789"/>
    </ligand>
</feature>
<dbReference type="Pfam" id="PF01189">
    <property type="entry name" value="Methyltr_RsmB-F"/>
    <property type="match status" value="1"/>
</dbReference>
<dbReference type="InterPro" id="IPR035926">
    <property type="entry name" value="NusB-like_sf"/>
</dbReference>
<comment type="similarity">
    <text evidence="5">Belongs to the class I-like SAM-binding methyltransferase superfamily. RsmB/NOP family.</text>
</comment>
<keyword evidence="1 5" id="KW-0489">Methyltransferase</keyword>
<sequence length="647" mass="67275">MPDHDPHRRNDRRDDPNRRNDRRDDPNRRRGDRDRQPRGNAGESRRDDAGKNRGNAGGNSRDDPNRQARRSGGGEVRRNAQGRERNRGGERRYSSAAPARRGRAADPARLAAFETLRAVSADDAYANLVLPARLRRHGLTGRDAGFATELAYGALRSQGTWDAILARCVDRPLDAVDAPVRDALRLGTHQLLAMRVPAHAALDQTVALAREVIGAGPSGFINAVLRRVSERPLAGWLDEVTAGLDETAAAALRYSHPAWVVRAMRQALVAHGRDAAELPDLLAADNAAPVVHLLALPGLGDLAEVLAAGAVPGELAAGSATIAAGDLGRFTGVKDGTVRIQDAGSQLVARALAAAPLAGRQSTGRESAGTEGTTPGTNVGATPSTTTLPGTGERWLDGCAGPGGKAALLAALALQHGATVTANELAPHRAELVRRALAPVPETTWRVTERDGRLIGDEEPGGYDRVLVDVPCSGLGALRRRPEARWRRTPADIAQLGALQRDLLRSALAATRPGGVVAYATCSPHPAETIAVVDDVLRGAPGVELLDTPAALDAAALVPLHAGGTAASVAGGAAANDAGDAGDTDDPRRPRHGTAQLWPHVHGTDAMFLALLRVPAGGTAGAIADAEPAGAAPDPTDTVPTATPEAS</sequence>
<evidence type="ECO:0000256" key="5">
    <source>
        <dbReference type="PROSITE-ProRule" id="PRU01023"/>
    </source>
</evidence>
<dbReference type="PRINTS" id="PR02008">
    <property type="entry name" value="RCMTFAMILY"/>
</dbReference>
<dbReference type="AlphaFoldDB" id="A0A1R1LPA9"/>
<dbReference type="OrthoDB" id="9810297at2"/>
<dbReference type="PROSITE" id="PS51686">
    <property type="entry name" value="SAM_MT_RSMB_NOP"/>
    <property type="match status" value="1"/>
</dbReference>
<feature type="region of interest" description="Disordered" evidence="6">
    <location>
        <begin position="1"/>
        <end position="105"/>
    </location>
</feature>
<keyword evidence="4 5" id="KW-0694">RNA-binding</keyword>
<evidence type="ECO:0000313" key="9">
    <source>
        <dbReference type="Proteomes" id="UP000187085"/>
    </source>
</evidence>
<feature type="binding site" evidence="5">
    <location>
        <begin position="399"/>
        <end position="405"/>
    </location>
    <ligand>
        <name>S-adenosyl-L-methionine</name>
        <dbReference type="ChEBI" id="CHEBI:59789"/>
    </ligand>
</feature>
<protein>
    <submittedName>
        <fullName evidence="8">Methyltransferase</fullName>
    </submittedName>
</protein>
<feature type="region of interest" description="Disordered" evidence="6">
    <location>
        <begin position="574"/>
        <end position="597"/>
    </location>
</feature>
<dbReference type="STRING" id="554083.BKD30_00570"/>
<feature type="region of interest" description="Disordered" evidence="6">
    <location>
        <begin position="358"/>
        <end position="391"/>
    </location>
</feature>
<organism evidence="8 9">
    <name type="scientific">Tersicoccus phoenicis</name>
    <dbReference type="NCBI Taxonomy" id="554083"/>
    <lineage>
        <taxon>Bacteria</taxon>
        <taxon>Bacillati</taxon>
        <taxon>Actinomycetota</taxon>
        <taxon>Actinomycetes</taxon>
        <taxon>Micrococcales</taxon>
        <taxon>Micrococcaceae</taxon>
        <taxon>Tersicoccus</taxon>
    </lineage>
</organism>
<dbReference type="GO" id="GO:0003723">
    <property type="term" value="F:RNA binding"/>
    <property type="evidence" value="ECO:0007669"/>
    <property type="project" value="UniProtKB-UniRule"/>
</dbReference>
<dbReference type="InterPro" id="IPR023267">
    <property type="entry name" value="RCMT"/>
</dbReference>
<dbReference type="GO" id="GO:0001510">
    <property type="term" value="P:RNA methylation"/>
    <property type="evidence" value="ECO:0007669"/>
    <property type="project" value="InterPro"/>
</dbReference>
<dbReference type="SUPFAM" id="SSF53335">
    <property type="entry name" value="S-adenosyl-L-methionine-dependent methyltransferases"/>
    <property type="match status" value="1"/>
</dbReference>
<feature type="compositionally biased region" description="Polar residues" evidence="6">
    <location>
        <begin position="370"/>
        <end position="389"/>
    </location>
</feature>
<evidence type="ECO:0000259" key="7">
    <source>
        <dbReference type="PROSITE" id="PS51686"/>
    </source>
</evidence>
<evidence type="ECO:0000256" key="4">
    <source>
        <dbReference type="ARBA" id="ARBA00022884"/>
    </source>
</evidence>
<evidence type="ECO:0000256" key="6">
    <source>
        <dbReference type="SAM" id="MobiDB-lite"/>
    </source>
</evidence>
<gene>
    <name evidence="8" type="ORF">BKD30_00570</name>
</gene>
<feature type="active site" description="Nucleophile" evidence="5">
    <location>
        <position position="522"/>
    </location>
</feature>
<evidence type="ECO:0000313" key="8">
    <source>
        <dbReference type="EMBL" id="OMH29370.1"/>
    </source>
</evidence>
<dbReference type="InterPro" id="IPR006027">
    <property type="entry name" value="NusB_RsmB_TIM44"/>
</dbReference>
<feature type="compositionally biased region" description="Basic and acidic residues" evidence="6">
    <location>
        <begin position="1"/>
        <end position="51"/>
    </location>
</feature>
<dbReference type="InterPro" id="IPR001678">
    <property type="entry name" value="MeTrfase_RsmB-F_NOP2_dom"/>
</dbReference>
<accession>A0A1R1LPA9</accession>
<dbReference type="Gene3D" id="1.10.940.10">
    <property type="entry name" value="NusB-like"/>
    <property type="match status" value="1"/>
</dbReference>
<keyword evidence="9" id="KW-1185">Reference proteome</keyword>
<dbReference type="Gene3D" id="3.40.50.150">
    <property type="entry name" value="Vaccinia Virus protein VP39"/>
    <property type="match status" value="1"/>
</dbReference>
<evidence type="ECO:0000256" key="1">
    <source>
        <dbReference type="ARBA" id="ARBA00022603"/>
    </source>
</evidence>
<evidence type="ECO:0000256" key="3">
    <source>
        <dbReference type="ARBA" id="ARBA00022691"/>
    </source>
</evidence>
<dbReference type="GO" id="GO:0006355">
    <property type="term" value="P:regulation of DNA-templated transcription"/>
    <property type="evidence" value="ECO:0007669"/>
    <property type="project" value="InterPro"/>
</dbReference>
<dbReference type="CDD" id="cd02440">
    <property type="entry name" value="AdoMet_MTases"/>
    <property type="match status" value="1"/>
</dbReference>
<feature type="compositionally biased region" description="Basic and acidic residues" evidence="6">
    <location>
        <begin position="75"/>
        <end position="93"/>
    </location>
</feature>
<keyword evidence="2 5" id="KW-0808">Transferase</keyword>
<dbReference type="PANTHER" id="PTHR22807:SF53">
    <property type="entry name" value="RIBOSOMAL RNA SMALL SUBUNIT METHYLTRANSFERASE B-RELATED"/>
    <property type="match status" value="1"/>
</dbReference>
<feature type="compositionally biased region" description="Low complexity" evidence="6">
    <location>
        <begin position="94"/>
        <end position="105"/>
    </location>
</feature>
<comment type="caution">
    <text evidence="8">The sequence shown here is derived from an EMBL/GenBank/DDBJ whole genome shotgun (WGS) entry which is preliminary data.</text>
</comment>
<feature type="binding site" evidence="5">
    <location>
        <position position="451"/>
    </location>
    <ligand>
        <name>S-adenosyl-L-methionine</name>
        <dbReference type="ChEBI" id="CHEBI:59789"/>
    </ligand>
</feature>
<name>A0A1R1LPA9_9MICC</name>
<dbReference type="SUPFAM" id="SSF48013">
    <property type="entry name" value="NusB-like"/>
    <property type="match status" value="1"/>
</dbReference>
<proteinExistence type="inferred from homology"/>
<dbReference type="Pfam" id="PF01029">
    <property type="entry name" value="NusB"/>
    <property type="match status" value="1"/>
</dbReference>
<dbReference type="PANTHER" id="PTHR22807">
    <property type="entry name" value="NOP2 YEAST -RELATED NOL1/NOP2/FMU SUN DOMAIN-CONTAINING"/>
    <property type="match status" value="1"/>
</dbReference>
<dbReference type="InterPro" id="IPR029063">
    <property type="entry name" value="SAM-dependent_MTases_sf"/>
</dbReference>
<dbReference type="EMBL" id="MRDE01000005">
    <property type="protein sequence ID" value="OMH29370.1"/>
    <property type="molecule type" value="Genomic_DNA"/>
</dbReference>
<dbReference type="GO" id="GO:0008173">
    <property type="term" value="F:RNA methyltransferase activity"/>
    <property type="evidence" value="ECO:0007669"/>
    <property type="project" value="InterPro"/>
</dbReference>
<reference evidence="8 9" key="1">
    <citation type="submission" date="2016-12" db="EMBL/GenBank/DDBJ databases">
        <title>Draft genome of Tersicoccus phoenicis 1P05MA.</title>
        <authorList>
            <person name="Nakajima Y."/>
            <person name="Yoshizawa S."/>
            <person name="Nakamura K."/>
            <person name="Ogura Y."/>
            <person name="Hayashi T."/>
            <person name="Kogure K."/>
        </authorList>
    </citation>
    <scope>NUCLEOTIDE SEQUENCE [LARGE SCALE GENOMIC DNA]</scope>
    <source>
        <strain evidence="8 9">1p05MA</strain>
    </source>
</reference>
<dbReference type="Proteomes" id="UP000187085">
    <property type="component" value="Unassembled WGS sequence"/>
</dbReference>
<dbReference type="InterPro" id="IPR049560">
    <property type="entry name" value="MeTrfase_RsmB-F_NOP2_cat"/>
</dbReference>
<feature type="domain" description="SAM-dependent MTase RsmB/NOP-type" evidence="7">
    <location>
        <begin position="383"/>
        <end position="615"/>
    </location>
</feature>